<evidence type="ECO:0000313" key="3">
    <source>
        <dbReference type="Proteomes" id="UP000199215"/>
    </source>
</evidence>
<feature type="region of interest" description="Disordered" evidence="1">
    <location>
        <begin position="93"/>
        <end position="120"/>
    </location>
</feature>
<feature type="compositionally biased region" description="Acidic residues" evidence="1">
    <location>
        <begin position="94"/>
        <end position="106"/>
    </location>
</feature>
<dbReference type="STRING" id="1267564.SAMN05192561_10283"/>
<sequence>MPVRIEEFEIGALPNGPSVPEQVLTYLYTNRDNAFTRSEIATGINEDPNTVGTALSRLKQRNLIRHKGEYWAIAEDLDRVRDAYDLHAITERLDGEDEGINPDEWDAVAPDEPHPSERDK</sequence>
<protein>
    <recommendedName>
        <fullName evidence="4">MarR family protein</fullName>
    </recommendedName>
</protein>
<feature type="compositionally biased region" description="Basic and acidic residues" evidence="1">
    <location>
        <begin position="111"/>
        <end position="120"/>
    </location>
</feature>
<dbReference type="OrthoDB" id="195563at2157"/>
<dbReference type="Proteomes" id="UP000199215">
    <property type="component" value="Unassembled WGS sequence"/>
</dbReference>
<name>A0A1H6IB26_9EURY</name>
<reference evidence="2 3" key="1">
    <citation type="submission" date="2016-10" db="EMBL/GenBank/DDBJ databases">
        <authorList>
            <person name="de Groot N.N."/>
        </authorList>
    </citation>
    <scope>NUCLEOTIDE SEQUENCE [LARGE SCALE GENOMIC DNA]</scope>
    <source>
        <strain evidence="2 3">IBRC-M10418</strain>
    </source>
</reference>
<dbReference type="AlphaFoldDB" id="A0A1H6IB26"/>
<keyword evidence="3" id="KW-1185">Reference proteome</keyword>
<evidence type="ECO:0000256" key="1">
    <source>
        <dbReference type="SAM" id="MobiDB-lite"/>
    </source>
</evidence>
<gene>
    <name evidence="2" type="ORF">SAMN05192561_10283</name>
</gene>
<dbReference type="EMBL" id="FNWU01000002">
    <property type="protein sequence ID" value="SEH45859.1"/>
    <property type="molecule type" value="Genomic_DNA"/>
</dbReference>
<evidence type="ECO:0008006" key="4">
    <source>
        <dbReference type="Google" id="ProtNLM"/>
    </source>
</evidence>
<organism evidence="2 3">
    <name type="scientific">Halopenitus malekzadehii</name>
    <dbReference type="NCBI Taxonomy" id="1267564"/>
    <lineage>
        <taxon>Archaea</taxon>
        <taxon>Methanobacteriati</taxon>
        <taxon>Methanobacteriota</taxon>
        <taxon>Stenosarchaea group</taxon>
        <taxon>Halobacteria</taxon>
        <taxon>Halobacteriales</taxon>
        <taxon>Haloferacaceae</taxon>
        <taxon>Halopenitus</taxon>
    </lineage>
</organism>
<evidence type="ECO:0000313" key="2">
    <source>
        <dbReference type="EMBL" id="SEH45859.1"/>
    </source>
</evidence>
<dbReference type="InterPro" id="IPR036390">
    <property type="entry name" value="WH_DNA-bd_sf"/>
</dbReference>
<accession>A0A1H6IB26</accession>
<dbReference type="SUPFAM" id="SSF46785">
    <property type="entry name" value="Winged helix' DNA-binding domain"/>
    <property type="match status" value="1"/>
</dbReference>
<dbReference type="RefSeq" id="WP_092815883.1">
    <property type="nucleotide sequence ID" value="NZ_FNWU01000002.1"/>
</dbReference>
<proteinExistence type="predicted"/>